<feature type="region of interest" description="Disordered" evidence="2">
    <location>
        <begin position="290"/>
        <end position="319"/>
    </location>
</feature>
<protein>
    <recommendedName>
        <fullName evidence="3">Tyr recombinase domain-containing protein</fullName>
    </recommendedName>
</protein>
<evidence type="ECO:0000259" key="3">
    <source>
        <dbReference type="PROSITE" id="PS51898"/>
    </source>
</evidence>
<dbReference type="GO" id="GO:0006310">
    <property type="term" value="P:DNA recombination"/>
    <property type="evidence" value="ECO:0000318"/>
    <property type="project" value="GO_Central"/>
</dbReference>
<dbReference type="GO" id="GO:0007059">
    <property type="term" value="P:chromosome segregation"/>
    <property type="evidence" value="ECO:0000318"/>
    <property type="project" value="GO_Central"/>
</dbReference>
<dbReference type="InParanoid" id="Q7UYR2"/>
<evidence type="ECO:0000256" key="2">
    <source>
        <dbReference type="SAM" id="MobiDB-lite"/>
    </source>
</evidence>
<dbReference type="GO" id="GO:0009009">
    <property type="term" value="F:site-specific recombinase activity"/>
    <property type="evidence" value="ECO:0000318"/>
    <property type="project" value="GO_Central"/>
</dbReference>
<dbReference type="KEGG" id="rba:RB437"/>
<reference evidence="4 5" key="1">
    <citation type="journal article" date="2003" name="Proc. Natl. Acad. Sci. U.S.A.">
        <title>Complete genome sequence of the marine planctomycete Pirellula sp. strain 1.</title>
        <authorList>
            <person name="Gloeckner F.O."/>
            <person name="Kube M."/>
            <person name="Bauer M."/>
            <person name="Teeling H."/>
            <person name="Lombardot T."/>
            <person name="Ludwig W."/>
            <person name="Gade D."/>
            <person name="Beck A."/>
            <person name="Borzym K."/>
            <person name="Heitmann K."/>
            <person name="Rabus R."/>
            <person name="Schlesner H."/>
            <person name="Amann R."/>
            <person name="Reinhardt R."/>
        </authorList>
    </citation>
    <scope>NUCLEOTIDE SEQUENCE [LARGE SCALE GENOMIC DNA]</scope>
    <source>
        <strain evidence="5">DSM 10527 / NCIMB 13988 / SH1</strain>
    </source>
</reference>
<dbReference type="PANTHER" id="PTHR30349">
    <property type="entry name" value="PHAGE INTEGRASE-RELATED"/>
    <property type="match status" value="1"/>
</dbReference>
<proteinExistence type="predicted"/>
<dbReference type="InterPro" id="IPR050090">
    <property type="entry name" value="Tyrosine_recombinase_XerCD"/>
</dbReference>
<name>Q7UYR2_RHOBA</name>
<evidence type="ECO:0000313" key="5">
    <source>
        <dbReference type="Proteomes" id="UP000001025"/>
    </source>
</evidence>
<dbReference type="CDD" id="cd00397">
    <property type="entry name" value="DNA_BRE_C"/>
    <property type="match status" value="1"/>
</dbReference>
<feature type="region of interest" description="Disordered" evidence="2">
    <location>
        <begin position="1"/>
        <end position="21"/>
    </location>
</feature>
<dbReference type="AlphaFoldDB" id="Q7UYR2"/>
<dbReference type="OrthoDB" id="254233at2"/>
<dbReference type="PROSITE" id="PS51898">
    <property type="entry name" value="TYR_RECOMBINASE"/>
    <property type="match status" value="1"/>
</dbReference>
<dbReference type="STRING" id="243090.RB437"/>
<dbReference type="EnsemblBacteria" id="CAD71580">
    <property type="protein sequence ID" value="CAD71580"/>
    <property type="gene ID" value="RB437"/>
</dbReference>
<feature type="compositionally biased region" description="Basic residues" evidence="2">
    <location>
        <begin position="302"/>
        <end position="318"/>
    </location>
</feature>
<accession>Q7UYR2</accession>
<evidence type="ECO:0000256" key="1">
    <source>
        <dbReference type="ARBA" id="ARBA00023172"/>
    </source>
</evidence>
<dbReference type="GO" id="GO:0003677">
    <property type="term" value="F:DNA binding"/>
    <property type="evidence" value="ECO:0007669"/>
    <property type="project" value="InterPro"/>
</dbReference>
<gene>
    <name evidence="4" type="ordered locus">RB437</name>
</gene>
<dbReference type="PANTHER" id="PTHR30349:SF64">
    <property type="entry name" value="PROPHAGE INTEGRASE INTD-RELATED"/>
    <property type="match status" value="1"/>
</dbReference>
<dbReference type="SUPFAM" id="SSF56349">
    <property type="entry name" value="DNA breaking-rejoining enzymes"/>
    <property type="match status" value="1"/>
</dbReference>
<dbReference type="InterPro" id="IPR011010">
    <property type="entry name" value="DNA_brk_join_enz"/>
</dbReference>
<organism evidence="4 5">
    <name type="scientific">Rhodopirellula baltica (strain DSM 10527 / NCIMB 13988 / SH1)</name>
    <dbReference type="NCBI Taxonomy" id="243090"/>
    <lineage>
        <taxon>Bacteria</taxon>
        <taxon>Pseudomonadati</taxon>
        <taxon>Planctomycetota</taxon>
        <taxon>Planctomycetia</taxon>
        <taxon>Pirellulales</taxon>
        <taxon>Pirellulaceae</taxon>
        <taxon>Rhodopirellula</taxon>
    </lineage>
</organism>
<dbReference type="PATRIC" id="fig|243090.15.peg.220"/>
<sequence length="415" mass="46688">MRLMPHSSGSVPKYRKHKSGQARVTINGRDYYLGPWKSKASIAEYDRVIAEYLASNRSPNFGLSCEELSIAMILVDYLRHSRSYYGSEKTSELHRIKPALKPLKELYANSPATSFGPEQFKAVRQSMIASGLTRPGINSRMKRIVRMFKWAAAEGKLPPSIHEALRLIAPLKKGRTEAPETDPILPIEQSIVDATLKELPPILADMARVQLLTGCRPGEVCQLTPGCLDRSGDVWIANVAEHKTDWHGHDRTLFIGPKAQPILLRYLDREPDVYLFRPIEVVEQLRAERAAKRATPPSCGNRRGRKNDRGGLKGKKAVKSPGECYTTESYRRAIHNACDKAFPPPADLSEEEAKKWKSEHRWSPNRLRHTRGTDIRKQFGLEAAQVMLGHKNADVTQVYAERDIAKGIEVARQIG</sequence>
<keyword evidence="1" id="KW-0233">DNA recombination</keyword>
<feature type="domain" description="Tyr recombinase" evidence="3">
    <location>
        <begin position="180"/>
        <end position="412"/>
    </location>
</feature>
<dbReference type="Proteomes" id="UP000001025">
    <property type="component" value="Chromosome"/>
</dbReference>
<dbReference type="HOGENOM" id="CLU_639159_0_0_0"/>
<dbReference type="InterPro" id="IPR002104">
    <property type="entry name" value="Integrase_catalytic"/>
</dbReference>
<evidence type="ECO:0000313" key="4">
    <source>
        <dbReference type="EMBL" id="CAD71580.1"/>
    </source>
</evidence>
<dbReference type="eggNOG" id="COG0582">
    <property type="taxonomic scope" value="Bacteria"/>
</dbReference>
<keyword evidence="5" id="KW-1185">Reference proteome</keyword>
<dbReference type="EMBL" id="BX294133">
    <property type="protein sequence ID" value="CAD71580.1"/>
    <property type="molecule type" value="Genomic_DNA"/>
</dbReference>
<dbReference type="InterPro" id="IPR013762">
    <property type="entry name" value="Integrase-like_cat_sf"/>
</dbReference>
<dbReference type="Gene3D" id="1.10.443.10">
    <property type="entry name" value="Intergrase catalytic core"/>
    <property type="match status" value="1"/>
</dbReference>